<feature type="transmembrane region" description="Helical" evidence="17">
    <location>
        <begin position="292"/>
        <end position="310"/>
    </location>
</feature>
<evidence type="ECO:0000256" key="10">
    <source>
        <dbReference type="ARBA" id="ARBA00022916"/>
    </source>
</evidence>
<feature type="transmembrane region" description="Helical" evidence="17">
    <location>
        <begin position="689"/>
        <end position="707"/>
    </location>
</feature>
<evidence type="ECO:0000256" key="2">
    <source>
        <dbReference type="ARBA" id="ARBA00004651"/>
    </source>
</evidence>
<evidence type="ECO:0000256" key="6">
    <source>
        <dbReference type="ARBA" id="ARBA00022676"/>
    </source>
</evidence>
<reference evidence="20" key="1">
    <citation type="submission" date="2018-10" db="EMBL/GenBank/DDBJ databases">
        <title>Population genomic analysis revealed the cold adaptation of white poplar.</title>
        <authorList>
            <person name="Liu Y.-J."/>
        </authorList>
    </citation>
    <scope>NUCLEOTIDE SEQUENCE [LARGE SCALE GENOMIC DNA]</scope>
    <source>
        <strain evidence="20">PAL-ZL1</strain>
    </source>
</reference>
<comment type="similarity">
    <text evidence="4 17">Belongs to the glycosyltransferase 2 family. Plant cellulose synthase subfamily.</text>
</comment>
<comment type="catalytic activity">
    <reaction evidence="15 17">
        <text>[(1-&gt;4)-beta-D-glucosyl](n) + UDP-alpha-D-glucose = [(1-&gt;4)-beta-D-glucosyl](n+1) + UDP + H(+)</text>
        <dbReference type="Rhea" id="RHEA:19929"/>
        <dbReference type="Rhea" id="RHEA-COMP:10033"/>
        <dbReference type="Rhea" id="RHEA-COMP:10034"/>
        <dbReference type="ChEBI" id="CHEBI:15378"/>
        <dbReference type="ChEBI" id="CHEBI:18246"/>
        <dbReference type="ChEBI" id="CHEBI:58223"/>
        <dbReference type="ChEBI" id="CHEBI:58885"/>
        <dbReference type="EC" id="2.4.1.12"/>
    </reaction>
</comment>
<dbReference type="STRING" id="43335.A0A4V6XW57"/>
<feature type="domain" description="RING-type" evidence="19">
    <location>
        <begin position="39"/>
        <end position="85"/>
    </location>
</feature>
<evidence type="ECO:0000256" key="17">
    <source>
        <dbReference type="RuleBase" id="RU361116"/>
    </source>
</evidence>
<dbReference type="InterPro" id="IPR013083">
    <property type="entry name" value="Znf_RING/FYVE/PHD"/>
</dbReference>
<protein>
    <recommendedName>
        <fullName evidence="17">Cellulose synthase</fullName>
        <ecNumber evidence="17">2.4.1.12</ecNumber>
    </recommendedName>
</protein>
<evidence type="ECO:0000256" key="8">
    <source>
        <dbReference type="ARBA" id="ARBA00022692"/>
    </source>
</evidence>
<evidence type="ECO:0000256" key="14">
    <source>
        <dbReference type="ARBA" id="ARBA00023316"/>
    </source>
</evidence>
<keyword evidence="7 17" id="KW-0808">Transferase</keyword>
<accession>A0A4V6XW57</accession>
<dbReference type="InterPro" id="IPR027934">
    <property type="entry name" value="CES_Znf_RING"/>
</dbReference>
<dbReference type="InterPro" id="IPR005150">
    <property type="entry name" value="Cellulose_synth"/>
</dbReference>
<feature type="transmembrane region" description="Helical" evidence="17">
    <location>
        <begin position="839"/>
        <end position="859"/>
    </location>
</feature>
<comment type="pathway">
    <text evidence="3 17">Glycan metabolism; plant cellulose biosynthesis.</text>
</comment>
<keyword evidence="9 17" id="KW-0479">Metal-binding</keyword>
<evidence type="ECO:0000256" key="4">
    <source>
        <dbReference type="ARBA" id="ARBA00007548"/>
    </source>
</evidence>
<evidence type="ECO:0000313" key="20">
    <source>
        <dbReference type="EMBL" id="TKR78665.1"/>
    </source>
</evidence>
<dbReference type="GO" id="GO:0008270">
    <property type="term" value="F:zinc ion binding"/>
    <property type="evidence" value="ECO:0007669"/>
    <property type="project" value="UniProtKB-KW"/>
</dbReference>
<feature type="compositionally biased region" description="Basic residues" evidence="18">
    <location>
        <begin position="470"/>
        <end position="484"/>
    </location>
</feature>
<dbReference type="InterPro" id="IPR001841">
    <property type="entry name" value="Znf_RING"/>
</dbReference>
<comment type="cofactor">
    <cofactor evidence="17">
        <name>Zn(2+)</name>
        <dbReference type="ChEBI" id="CHEBI:29105"/>
    </cofactor>
    <text evidence="17">Binds 2 Zn(2+) ions per subunit.</text>
</comment>
<feature type="region of interest" description="Disordered" evidence="18">
    <location>
        <begin position="247"/>
        <end position="266"/>
    </location>
</feature>
<dbReference type="PROSITE" id="PS50089">
    <property type="entry name" value="ZF_RING_2"/>
    <property type="match status" value="1"/>
</dbReference>
<keyword evidence="8 17" id="KW-0812">Transmembrane</keyword>
<feature type="transmembrane region" description="Helical" evidence="17">
    <location>
        <begin position="809"/>
        <end position="827"/>
    </location>
</feature>
<feature type="transmembrane region" description="Helical" evidence="17">
    <location>
        <begin position="727"/>
        <end position="747"/>
    </location>
</feature>
<evidence type="ECO:0000256" key="15">
    <source>
        <dbReference type="ARBA" id="ARBA00048682"/>
    </source>
</evidence>
<keyword evidence="10 17" id="KW-0135">Cellulose biosynthesis</keyword>
<comment type="subcellular location">
    <subcellularLocation>
        <location evidence="2 17">Cell membrane</location>
        <topology evidence="2 17">Multi-pass membrane protein</topology>
    </subcellularLocation>
</comment>
<keyword evidence="13" id="KW-0464">Manganese</keyword>
<dbReference type="Pfam" id="PF14569">
    <property type="entry name" value="zf-UDP"/>
    <property type="match status" value="1"/>
</dbReference>
<keyword evidence="5 17" id="KW-1003">Cell membrane</keyword>
<evidence type="ECO:0000256" key="7">
    <source>
        <dbReference type="ARBA" id="ARBA00022679"/>
    </source>
</evidence>
<comment type="caution">
    <text evidence="20">The sequence shown here is derived from an EMBL/GenBank/DDBJ whole genome shotgun (WGS) entry which is preliminary data.</text>
</comment>
<dbReference type="AlphaFoldDB" id="A0A4V6XW57"/>
<feature type="transmembrane region" description="Helical" evidence="17">
    <location>
        <begin position="658"/>
        <end position="677"/>
    </location>
</feature>
<keyword evidence="14 17" id="KW-0961">Cell wall biogenesis/degradation</keyword>
<keyword evidence="16 17" id="KW-0863">Zinc-finger</keyword>
<feature type="transmembrane region" description="Helical" evidence="17">
    <location>
        <begin position="768"/>
        <end position="789"/>
    </location>
</feature>
<keyword evidence="11 17" id="KW-1133">Transmembrane helix</keyword>
<evidence type="ECO:0000256" key="16">
    <source>
        <dbReference type="PROSITE-ProRule" id="PRU00175"/>
    </source>
</evidence>
<organism evidence="20">
    <name type="scientific">Populus alba</name>
    <name type="common">White poplar</name>
    <dbReference type="NCBI Taxonomy" id="43335"/>
    <lineage>
        <taxon>Eukaryota</taxon>
        <taxon>Viridiplantae</taxon>
        <taxon>Streptophyta</taxon>
        <taxon>Embryophyta</taxon>
        <taxon>Tracheophyta</taxon>
        <taxon>Spermatophyta</taxon>
        <taxon>Magnoliopsida</taxon>
        <taxon>eudicotyledons</taxon>
        <taxon>Gunneridae</taxon>
        <taxon>Pentapetalae</taxon>
        <taxon>rosids</taxon>
        <taxon>fabids</taxon>
        <taxon>Malpighiales</taxon>
        <taxon>Salicaceae</taxon>
        <taxon>Saliceae</taxon>
        <taxon>Populus</taxon>
    </lineage>
</organism>
<dbReference type="CDD" id="cd16617">
    <property type="entry name" value="mRING-HC-C4C4_CesA"/>
    <property type="match status" value="1"/>
</dbReference>
<keyword evidence="17" id="KW-0862">Zinc</keyword>
<dbReference type="GO" id="GO:0071555">
    <property type="term" value="P:cell wall organization"/>
    <property type="evidence" value="ECO:0007669"/>
    <property type="project" value="UniProtKB-KW"/>
</dbReference>
<dbReference type="PANTHER" id="PTHR13301">
    <property type="entry name" value="X-BOX TRANSCRIPTION FACTOR-RELATED"/>
    <property type="match status" value="1"/>
</dbReference>
<dbReference type="EC" id="2.4.1.12" evidence="17"/>
<evidence type="ECO:0000256" key="13">
    <source>
        <dbReference type="ARBA" id="ARBA00023211"/>
    </source>
</evidence>
<evidence type="ECO:0000256" key="12">
    <source>
        <dbReference type="ARBA" id="ARBA00023136"/>
    </source>
</evidence>
<sequence>MNTGGRLIAGSHNRNEFVLINADENARIKSVKELSGQVCQICGDEIEITVDGEPFVACNECAFPVCRPCYEYERREGNQVCPQCKTRYKRLKGSPRVEGDEEEDDTDDLEHEFDYGNLDGLSPEQVAEAMLSSRINTGRASHSNTYGIPTQGELDSSPLSSKIPLLTYGEEDAEISSDRHALIVPPHMSHGNRVHPTSFSDPSIPSQPRPMVPKKDIAVYGYGSVAWKDRMEDWKKRQNDKLQVVKHEGGYDGGNFEGDELDDPDLPMMDEGRQPLSRKLPIPSSKINPYRMIIILRLVIIGIFFHYRILHPVNDAYGLWLTSVICEIWFAVSWILDQFPKWYPIERETYLDRLSLRYVEPIHLVPCREYEEFKVRINGLVSTAQKVPEDGWTMQDGTPWPGNNVRDHPGMIQINMKGLDGLQGPIYVGTGCVFRRQALYGYDAPVKKKPPGKTCNCLPKWCCLWCGSRKNKKSKPKKEKKKSKNREASKQIHALENIEGIEESTSEKSSETSQMKLEKKFGQSPVFVVSTLLENGGVPRDASPASLLREAIQVISCGYEDKTEWGKEVGWIYGSVTEDILTGFKMHCHGWRSVYCIPKRPAFKGSAPINLSDRLHQVLRWALGSVEIFFSRHCPIWYGYGGGLKWLERFSYINSVVYPWTSIPLLIYCTLPAICLLTGKFIVPEISNYASIVFIALFISIAATGILEMQWGGVGIDDWWRNEQFWVIGGVSSHLFALFQGLLKVLAGVSTNFTVTSKGADDGEFSELYIFKWTSLLIPPTTLLIMNIVGVVVGVSDAINNGYDSWGPLFGRLFFALWVILHLYPFLKGLLGKQDRMPTIILVWSILLSSILTLLWVRINPFVSRDGPVLELCGLNCD</sequence>
<dbReference type="GO" id="GO:0016760">
    <property type="term" value="F:cellulose synthase (UDP-forming) activity"/>
    <property type="evidence" value="ECO:0007669"/>
    <property type="project" value="UniProtKB-EC"/>
</dbReference>
<evidence type="ECO:0000259" key="19">
    <source>
        <dbReference type="PROSITE" id="PS50089"/>
    </source>
</evidence>
<feature type="region of interest" description="Disordered" evidence="18">
    <location>
        <begin position="470"/>
        <end position="515"/>
    </location>
</feature>
<keyword evidence="12 17" id="KW-0472">Membrane</keyword>
<feature type="compositionally biased region" description="Basic and acidic residues" evidence="18">
    <location>
        <begin position="505"/>
        <end position="515"/>
    </location>
</feature>
<dbReference type="Pfam" id="PF03552">
    <property type="entry name" value="Cellulose_synt"/>
    <property type="match status" value="1"/>
</dbReference>
<keyword evidence="6 17" id="KW-0328">Glycosyltransferase</keyword>
<evidence type="ECO:0000256" key="18">
    <source>
        <dbReference type="SAM" id="MobiDB-lite"/>
    </source>
</evidence>
<dbReference type="GO" id="GO:0005886">
    <property type="term" value="C:plasma membrane"/>
    <property type="evidence" value="ECO:0007669"/>
    <property type="project" value="UniProtKB-SubCell"/>
</dbReference>
<comment type="cofactor">
    <cofactor evidence="1">
        <name>Mn(2+)</name>
        <dbReference type="ChEBI" id="CHEBI:29035"/>
    </cofactor>
</comment>
<dbReference type="SUPFAM" id="SSF57850">
    <property type="entry name" value="RING/U-box"/>
    <property type="match status" value="1"/>
</dbReference>
<dbReference type="FunFam" id="3.30.40.10:FF:000031">
    <property type="entry name" value="Cellulose synthase"/>
    <property type="match status" value="1"/>
</dbReference>
<dbReference type="EMBL" id="RCHU01001098">
    <property type="protein sequence ID" value="TKR78665.1"/>
    <property type="molecule type" value="Genomic_DNA"/>
</dbReference>
<evidence type="ECO:0000256" key="3">
    <source>
        <dbReference type="ARBA" id="ARBA00004768"/>
    </source>
</evidence>
<dbReference type="Gene3D" id="3.30.40.10">
    <property type="entry name" value="Zinc/RING finger domain, C3HC4 (zinc finger)"/>
    <property type="match status" value="1"/>
</dbReference>
<dbReference type="UniPathway" id="UPA00695"/>
<feature type="transmembrane region" description="Helical" evidence="17">
    <location>
        <begin position="316"/>
        <end position="336"/>
    </location>
</feature>
<evidence type="ECO:0000256" key="5">
    <source>
        <dbReference type="ARBA" id="ARBA00022475"/>
    </source>
</evidence>
<dbReference type="GO" id="GO:0030244">
    <property type="term" value="P:cellulose biosynthetic process"/>
    <property type="evidence" value="ECO:0007669"/>
    <property type="project" value="UniProtKB-KW"/>
</dbReference>
<name>A0A4V6XW57_POPAL</name>
<evidence type="ECO:0000256" key="9">
    <source>
        <dbReference type="ARBA" id="ARBA00022723"/>
    </source>
</evidence>
<proteinExistence type="inferred from homology"/>
<evidence type="ECO:0000256" key="1">
    <source>
        <dbReference type="ARBA" id="ARBA00001936"/>
    </source>
</evidence>
<evidence type="ECO:0000256" key="11">
    <source>
        <dbReference type="ARBA" id="ARBA00022989"/>
    </source>
</evidence>
<gene>
    <name evidence="20" type="ORF">D5086_0000279810</name>
</gene>